<dbReference type="InterPro" id="IPR003661">
    <property type="entry name" value="HisK_dim/P_dom"/>
</dbReference>
<dbReference type="SMART" id="SM00387">
    <property type="entry name" value="HATPase_c"/>
    <property type="match status" value="1"/>
</dbReference>
<evidence type="ECO:0000256" key="10">
    <source>
        <dbReference type="SAM" id="Phobius"/>
    </source>
</evidence>
<proteinExistence type="predicted"/>
<keyword evidence="4" id="KW-0597">Phosphoprotein</keyword>
<name>A0A841LS37_9HYPH</name>
<evidence type="ECO:0000256" key="1">
    <source>
        <dbReference type="ARBA" id="ARBA00000085"/>
    </source>
</evidence>
<dbReference type="Gene3D" id="3.30.565.10">
    <property type="entry name" value="Histidine kinase-like ATPase, C-terminal domain"/>
    <property type="match status" value="1"/>
</dbReference>
<sequence length="471" mass="51120">MSQATAKPVLNKEYSIQRRIMMGGGLTLLAVTIVLFFLGRLYAQRAADEAFDRVLGAAALSIADTITLQDGALSVDLPHSAFAILGTSRLNRIFYRVVTPDGNLLTGSPILGLELAHGTNNHLRLSDSVYRGEKIRIAAVARYHSDAQGGGWVDVLVGETREARDQLTLQLSLNTILPVLGVALLAIALIWFAIRLAFRPLQIVEANLRQRSSADLNPVSGAIPKEVSALVSALNDFMARLNSLLDGLKMVTADAAHQMRTPLTALRALTELSLEESDAKRRHEILTRIHANSISASLLANQLLSEATTLHSIQSRKLELIDLLQVVQEAIRRLRAEGNYQDLQKTIRLDATQKAFYLYGEPVSLREMIRNIIENALIHAPGPIDISLSENNNLIALGVHDKGAGFTAAMKERAFERFVRADQTKPGSGLGLSIAKMVAEAVGGHIELQDREGGGTSVIVTLPAAHPEDAQ</sequence>
<dbReference type="GO" id="GO:0005886">
    <property type="term" value="C:plasma membrane"/>
    <property type="evidence" value="ECO:0007669"/>
    <property type="project" value="TreeGrafter"/>
</dbReference>
<dbReference type="Pfam" id="PF00512">
    <property type="entry name" value="HisKA"/>
    <property type="match status" value="1"/>
</dbReference>
<keyword evidence="6 10" id="KW-0812">Transmembrane</keyword>
<evidence type="ECO:0000259" key="11">
    <source>
        <dbReference type="PROSITE" id="PS50109"/>
    </source>
</evidence>
<dbReference type="RefSeq" id="WP_184221932.1">
    <property type="nucleotide sequence ID" value="NZ_JACIIU010000005.1"/>
</dbReference>
<keyword evidence="13" id="KW-1185">Reference proteome</keyword>
<evidence type="ECO:0000313" key="13">
    <source>
        <dbReference type="Proteomes" id="UP000555393"/>
    </source>
</evidence>
<evidence type="ECO:0000256" key="7">
    <source>
        <dbReference type="ARBA" id="ARBA00022777"/>
    </source>
</evidence>
<dbReference type="PRINTS" id="PR00344">
    <property type="entry name" value="BCTRLSENSOR"/>
</dbReference>
<dbReference type="PANTHER" id="PTHR45436">
    <property type="entry name" value="SENSOR HISTIDINE KINASE YKOH"/>
    <property type="match status" value="1"/>
</dbReference>
<comment type="caution">
    <text evidence="12">The sequence shown here is derived from an EMBL/GenBank/DDBJ whole genome shotgun (WGS) entry which is preliminary data.</text>
</comment>
<dbReference type="SUPFAM" id="SSF55874">
    <property type="entry name" value="ATPase domain of HSP90 chaperone/DNA topoisomerase II/histidine kinase"/>
    <property type="match status" value="1"/>
</dbReference>
<evidence type="ECO:0000256" key="8">
    <source>
        <dbReference type="ARBA" id="ARBA00022989"/>
    </source>
</evidence>
<dbReference type="SUPFAM" id="SSF47384">
    <property type="entry name" value="Homodimeric domain of signal transducing histidine kinase"/>
    <property type="match status" value="1"/>
</dbReference>
<evidence type="ECO:0000256" key="3">
    <source>
        <dbReference type="ARBA" id="ARBA00012438"/>
    </source>
</evidence>
<keyword evidence="7 12" id="KW-0418">Kinase</keyword>
<evidence type="ECO:0000256" key="5">
    <source>
        <dbReference type="ARBA" id="ARBA00022679"/>
    </source>
</evidence>
<dbReference type="InterPro" id="IPR004358">
    <property type="entry name" value="Sig_transdc_His_kin-like_C"/>
</dbReference>
<feature type="domain" description="Histidine kinase" evidence="11">
    <location>
        <begin position="254"/>
        <end position="466"/>
    </location>
</feature>
<dbReference type="InterPro" id="IPR050428">
    <property type="entry name" value="TCS_sensor_his_kinase"/>
</dbReference>
<dbReference type="GO" id="GO:0000155">
    <property type="term" value="F:phosphorelay sensor kinase activity"/>
    <property type="evidence" value="ECO:0007669"/>
    <property type="project" value="InterPro"/>
</dbReference>
<reference evidence="12 13" key="1">
    <citation type="submission" date="2020-08" db="EMBL/GenBank/DDBJ databases">
        <title>Genomic Encyclopedia of Type Strains, Phase IV (KMG-IV): sequencing the most valuable type-strain genomes for metagenomic binning, comparative biology and taxonomic classification.</title>
        <authorList>
            <person name="Goeker M."/>
        </authorList>
    </citation>
    <scope>NUCLEOTIDE SEQUENCE [LARGE SCALE GENOMIC DNA]</scope>
    <source>
        <strain evidence="12 13">DSM 22336</strain>
    </source>
</reference>
<dbReference type="InterPro" id="IPR005467">
    <property type="entry name" value="His_kinase_dom"/>
</dbReference>
<keyword evidence="8 10" id="KW-1133">Transmembrane helix</keyword>
<dbReference type="CDD" id="cd00075">
    <property type="entry name" value="HATPase"/>
    <property type="match status" value="1"/>
</dbReference>
<dbReference type="PROSITE" id="PS50109">
    <property type="entry name" value="HIS_KIN"/>
    <property type="match status" value="1"/>
</dbReference>
<evidence type="ECO:0000256" key="9">
    <source>
        <dbReference type="ARBA" id="ARBA00023136"/>
    </source>
</evidence>
<dbReference type="EC" id="2.7.13.3" evidence="3"/>
<dbReference type="CDD" id="cd00082">
    <property type="entry name" value="HisKA"/>
    <property type="match status" value="1"/>
</dbReference>
<dbReference type="InterPro" id="IPR013727">
    <property type="entry name" value="2CSK_N"/>
</dbReference>
<keyword evidence="5" id="KW-0808">Transferase</keyword>
<dbReference type="Pfam" id="PF02518">
    <property type="entry name" value="HATPase_c"/>
    <property type="match status" value="1"/>
</dbReference>
<feature type="transmembrane region" description="Helical" evidence="10">
    <location>
        <begin position="171"/>
        <end position="194"/>
    </location>
</feature>
<evidence type="ECO:0000256" key="6">
    <source>
        <dbReference type="ARBA" id="ARBA00022692"/>
    </source>
</evidence>
<dbReference type="InterPro" id="IPR003594">
    <property type="entry name" value="HATPase_dom"/>
</dbReference>
<gene>
    <name evidence="12" type="ORF">FHS77_001533</name>
</gene>
<organism evidence="12 13">
    <name type="scientific">Paenochrobactrum gallinarii</name>
    <dbReference type="NCBI Taxonomy" id="643673"/>
    <lineage>
        <taxon>Bacteria</taxon>
        <taxon>Pseudomonadati</taxon>
        <taxon>Pseudomonadota</taxon>
        <taxon>Alphaproteobacteria</taxon>
        <taxon>Hyphomicrobiales</taxon>
        <taxon>Brucellaceae</taxon>
        <taxon>Paenochrobactrum</taxon>
    </lineage>
</organism>
<dbReference type="AlphaFoldDB" id="A0A841LS37"/>
<comment type="catalytic activity">
    <reaction evidence="1">
        <text>ATP + protein L-histidine = ADP + protein N-phospho-L-histidine.</text>
        <dbReference type="EC" id="2.7.13.3"/>
    </reaction>
</comment>
<dbReference type="Proteomes" id="UP000555393">
    <property type="component" value="Unassembled WGS sequence"/>
</dbReference>
<evidence type="ECO:0000256" key="4">
    <source>
        <dbReference type="ARBA" id="ARBA00022553"/>
    </source>
</evidence>
<accession>A0A841LS37</accession>
<feature type="transmembrane region" description="Helical" evidence="10">
    <location>
        <begin position="20"/>
        <end position="43"/>
    </location>
</feature>
<dbReference type="SMART" id="SM00388">
    <property type="entry name" value="HisKA"/>
    <property type="match status" value="1"/>
</dbReference>
<comment type="subcellular location">
    <subcellularLocation>
        <location evidence="2">Membrane</location>
    </subcellularLocation>
</comment>
<dbReference type="InterPro" id="IPR036097">
    <property type="entry name" value="HisK_dim/P_sf"/>
</dbReference>
<keyword evidence="9 10" id="KW-0472">Membrane</keyword>
<dbReference type="InterPro" id="IPR036890">
    <property type="entry name" value="HATPase_C_sf"/>
</dbReference>
<dbReference type="PANTHER" id="PTHR45436:SF1">
    <property type="entry name" value="SENSOR PROTEIN QSEC"/>
    <property type="match status" value="1"/>
</dbReference>
<protein>
    <recommendedName>
        <fullName evidence="3">histidine kinase</fullName>
        <ecNumber evidence="3">2.7.13.3</ecNumber>
    </recommendedName>
</protein>
<dbReference type="Pfam" id="PF08521">
    <property type="entry name" value="2CSK_N"/>
    <property type="match status" value="1"/>
</dbReference>
<evidence type="ECO:0000256" key="2">
    <source>
        <dbReference type="ARBA" id="ARBA00004370"/>
    </source>
</evidence>
<evidence type="ECO:0000313" key="12">
    <source>
        <dbReference type="EMBL" id="MBB6260985.1"/>
    </source>
</evidence>
<dbReference type="EMBL" id="JACIIU010000005">
    <property type="protein sequence ID" value="MBB6260985.1"/>
    <property type="molecule type" value="Genomic_DNA"/>
</dbReference>
<dbReference type="Gene3D" id="1.10.287.130">
    <property type="match status" value="1"/>
</dbReference>